<dbReference type="InterPro" id="IPR046335">
    <property type="entry name" value="LacI/GalR-like_sensor"/>
</dbReference>
<evidence type="ECO:0000313" key="5">
    <source>
        <dbReference type="EMBL" id="GMA28680.1"/>
    </source>
</evidence>
<dbReference type="PROSITE" id="PS50932">
    <property type="entry name" value="HTH_LACI_2"/>
    <property type="match status" value="1"/>
</dbReference>
<dbReference type="AlphaFoldDB" id="A0AA37XBR3"/>
<dbReference type="SMART" id="SM00354">
    <property type="entry name" value="HTH_LACI"/>
    <property type="match status" value="1"/>
</dbReference>
<evidence type="ECO:0000313" key="6">
    <source>
        <dbReference type="Proteomes" id="UP001157160"/>
    </source>
</evidence>
<dbReference type="GO" id="GO:0003700">
    <property type="term" value="F:DNA-binding transcription factor activity"/>
    <property type="evidence" value="ECO:0007669"/>
    <property type="project" value="TreeGrafter"/>
</dbReference>
<keyword evidence="3" id="KW-0804">Transcription</keyword>
<evidence type="ECO:0000256" key="2">
    <source>
        <dbReference type="ARBA" id="ARBA00023125"/>
    </source>
</evidence>
<dbReference type="InterPro" id="IPR000843">
    <property type="entry name" value="HTH_LacI"/>
</dbReference>
<dbReference type="Gene3D" id="3.40.50.2300">
    <property type="match status" value="2"/>
</dbReference>
<evidence type="ECO:0000259" key="4">
    <source>
        <dbReference type="PROSITE" id="PS50932"/>
    </source>
</evidence>
<proteinExistence type="predicted"/>
<dbReference type="SUPFAM" id="SSF47413">
    <property type="entry name" value="lambda repressor-like DNA-binding domains"/>
    <property type="match status" value="1"/>
</dbReference>
<dbReference type="Pfam" id="PF00356">
    <property type="entry name" value="LacI"/>
    <property type="match status" value="1"/>
</dbReference>
<organism evidence="5 6">
    <name type="scientific">Arenivirga flava</name>
    <dbReference type="NCBI Taxonomy" id="1930060"/>
    <lineage>
        <taxon>Bacteria</taxon>
        <taxon>Bacillati</taxon>
        <taxon>Actinomycetota</taxon>
        <taxon>Actinomycetes</taxon>
        <taxon>Micrococcales</taxon>
        <taxon>Microbacteriaceae</taxon>
        <taxon>Arenivirga</taxon>
    </lineage>
</organism>
<reference evidence="5 6" key="1">
    <citation type="journal article" date="2014" name="Int. J. Syst. Evol. Microbiol.">
        <title>Complete genome sequence of Corynebacterium casei LMG S-19264T (=DSM 44701T), isolated from a smear-ripened cheese.</title>
        <authorList>
            <consortium name="US DOE Joint Genome Institute (JGI-PGF)"/>
            <person name="Walter F."/>
            <person name="Albersmeier A."/>
            <person name="Kalinowski J."/>
            <person name="Ruckert C."/>
        </authorList>
    </citation>
    <scope>NUCLEOTIDE SEQUENCE [LARGE SCALE GENOMIC DNA]</scope>
    <source>
        <strain evidence="5 6">NBRC 112289</strain>
    </source>
</reference>
<accession>A0AA37XBR3</accession>
<dbReference type="CDD" id="cd01392">
    <property type="entry name" value="HTH_LacI"/>
    <property type="match status" value="1"/>
</dbReference>
<evidence type="ECO:0000256" key="3">
    <source>
        <dbReference type="ARBA" id="ARBA00023163"/>
    </source>
</evidence>
<dbReference type="GO" id="GO:0000976">
    <property type="term" value="F:transcription cis-regulatory region binding"/>
    <property type="evidence" value="ECO:0007669"/>
    <property type="project" value="TreeGrafter"/>
</dbReference>
<gene>
    <name evidence="5" type="primary">lacI_2</name>
    <name evidence="5" type="ORF">GCM10025874_19330</name>
</gene>
<protein>
    <submittedName>
        <fullName evidence="5">LacI family transcriptional regulator</fullName>
    </submittedName>
</protein>
<keyword evidence="6" id="KW-1185">Reference proteome</keyword>
<dbReference type="PROSITE" id="PS00356">
    <property type="entry name" value="HTH_LACI_1"/>
    <property type="match status" value="1"/>
</dbReference>
<dbReference type="PANTHER" id="PTHR30146:SF153">
    <property type="entry name" value="LACTOSE OPERON REPRESSOR"/>
    <property type="match status" value="1"/>
</dbReference>
<comment type="caution">
    <text evidence="5">The sequence shown here is derived from an EMBL/GenBank/DDBJ whole genome shotgun (WGS) entry which is preliminary data.</text>
</comment>
<dbReference type="Pfam" id="PF13377">
    <property type="entry name" value="Peripla_BP_3"/>
    <property type="match status" value="1"/>
</dbReference>
<dbReference type="InterPro" id="IPR028082">
    <property type="entry name" value="Peripla_BP_I"/>
</dbReference>
<dbReference type="SUPFAM" id="SSF53822">
    <property type="entry name" value="Periplasmic binding protein-like I"/>
    <property type="match status" value="1"/>
</dbReference>
<dbReference type="Proteomes" id="UP001157160">
    <property type="component" value="Unassembled WGS sequence"/>
</dbReference>
<dbReference type="EMBL" id="BSUL01000001">
    <property type="protein sequence ID" value="GMA28680.1"/>
    <property type="molecule type" value="Genomic_DNA"/>
</dbReference>
<keyword evidence="1" id="KW-0805">Transcription regulation</keyword>
<feature type="domain" description="HTH lacI-type" evidence="4">
    <location>
        <begin position="15"/>
        <end position="69"/>
    </location>
</feature>
<dbReference type="InterPro" id="IPR010982">
    <property type="entry name" value="Lambda_DNA-bd_dom_sf"/>
</dbReference>
<keyword evidence="2" id="KW-0238">DNA-binding</keyword>
<name>A0AA37XBR3_9MICO</name>
<sequence length="342" mass="36687">MTTVGRPSQAQPASVRLVDVADAARVSVSTASRVLAGRGEVRPETRARIEAAAIELGYRRGEERRGRPRGGTAGLIDLVLGNFHDAWSDEVVAGARIAATEAGYDLVLTAERDAPDDDWPARIARRGSAGVVIGLSGPTGPQLEMLERLGIPLVLLDPRAERNRAATTIGTTNREGGASAARHLVDRGARRFLVVSTQPRYRFGRARVEGFTEALHERMPDARIDEVPVRWGAHPAAAVLEPLRDALGEDLGIFASTDGLALGVYQAAAALGARIPDDLQLIGFDDLRHSAWLQPPLTTVHQPVREMAAQAVRMIDGHAHGALLEPGHVEFPTELVVRGSTR</sequence>
<evidence type="ECO:0000256" key="1">
    <source>
        <dbReference type="ARBA" id="ARBA00023015"/>
    </source>
</evidence>
<dbReference type="RefSeq" id="WP_284232069.1">
    <property type="nucleotide sequence ID" value="NZ_BSUL01000001.1"/>
</dbReference>
<dbReference type="Gene3D" id="1.10.260.40">
    <property type="entry name" value="lambda repressor-like DNA-binding domains"/>
    <property type="match status" value="1"/>
</dbReference>
<dbReference type="PANTHER" id="PTHR30146">
    <property type="entry name" value="LACI-RELATED TRANSCRIPTIONAL REPRESSOR"/>
    <property type="match status" value="1"/>
</dbReference>